<keyword evidence="4" id="KW-0862">Zinc</keyword>
<reference evidence="9" key="1">
    <citation type="journal article" date="2019" name="bioRxiv">
        <title>Genomics, evolutionary history and diagnostics of the Alternaria alternata species group including apple and Asian pear pathotypes.</title>
        <authorList>
            <person name="Armitage A.D."/>
            <person name="Cockerton H.M."/>
            <person name="Sreenivasaprasad S."/>
            <person name="Woodhall J.W."/>
            <person name="Lane C.R."/>
            <person name="Harrison R.J."/>
            <person name="Clarkson J.P."/>
        </authorList>
    </citation>
    <scope>NUCLEOTIDE SEQUENCE [LARGE SCALE GENOMIC DNA]</scope>
    <source>
        <strain evidence="9">FERA 1082</strain>
    </source>
</reference>
<dbReference type="InterPro" id="IPR054471">
    <property type="entry name" value="GPIID_WHD"/>
</dbReference>
<evidence type="ECO:0000256" key="5">
    <source>
        <dbReference type="PROSITE-ProRule" id="PRU00042"/>
    </source>
</evidence>
<dbReference type="SUPFAM" id="SSF52540">
    <property type="entry name" value="P-loop containing nucleoside triphosphate hydrolases"/>
    <property type="match status" value="1"/>
</dbReference>
<dbReference type="Gene3D" id="3.40.50.300">
    <property type="entry name" value="P-loop containing nucleotide triphosphate hydrolases"/>
    <property type="match status" value="1"/>
</dbReference>
<evidence type="ECO:0000256" key="4">
    <source>
        <dbReference type="ARBA" id="ARBA00022833"/>
    </source>
</evidence>
<evidence type="ECO:0000313" key="9">
    <source>
        <dbReference type="Proteomes" id="UP000292402"/>
    </source>
</evidence>
<evidence type="ECO:0000259" key="7">
    <source>
        <dbReference type="PROSITE" id="PS50157"/>
    </source>
</evidence>
<dbReference type="FunFam" id="3.30.160.60:FF:002343">
    <property type="entry name" value="Zinc finger protein 33A"/>
    <property type="match status" value="1"/>
</dbReference>
<feature type="domain" description="C2H2-type" evidence="7">
    <location>
        <begin position="914"/>
        <end position="941"/>
    </location>
</feature>
<dbReference type="InterPro" id="IPR056125">
    <property type="entry name" value="DUF7708"/>
</dbReference>
<dbReference type="PROSITE" id="PS50157">
    <property type="entry name" value="ZINC_FINGER_C2H2_2"/>
    <property type="match status" value="2"/>
</dbReference>
<feature type="domain" description="C2H2-type" evidence="7">
    <location>
        <begin position="942"/>
        <end position="964"/>
    </location>
</feature>
<evidence type="ECO:0000313" key="8">
    <source>
        <dbReference type="EMBL" id="RYN26570.1"/>
    </source>
</evidence>
<dbReference type="SUPFAM" id="SSF57667">
    <property type="entry name" value="beta-beta-alpha zinc fingers"/>
    <property type="match status" value="1"/>
</dbReference>
<dbReference type="InterPro" id="IPR027417">
    <property type="entry name" value="P-loop_NTPase"/>
</dbReference>
<keyword evidence="2" id="KW-0677">Repeat</keyword>
<dbReference type="InterPro" id="IPR056884">
    <property type="entry name" value="NPHP3-like_N"/>
</dbReference>
<dbReference type="Pfam" id="PF24809">
    <property type="entry name" value="DUF7708"/>
    <property type="match status" value="1"/>
</dbReference>
<dbReference type="InterPro" id="IPR013087">
    <property type="entry name" value="Znf_C2H2_type"/>
</dbReference>
<name>A0A4Q4LZN0_9PLEO</name>
<sequence length="973" mass="111460">MPSQQSSRTSTAALSQQPTLVGSTTTPPRAVGSALDRAIIQFRNRLNGTELMEFKGTTHENLREELMKVQAKQEARLETMNLGRIKHCLEAMQQFGQVIEIFLNVSDAVAFVWGPMKFLLLTASTFADSFDSLLDAYERIGEQLPLLAEYHSLFSNSPHMVDALELIYIDILDFHQQACKFFSGRLWVRFFKSMWKNFHTKFDGILSSLRRHKDIVECRASLAQYRVYQDDVASFKAKLEESVMREETKNLMIVKEWLSVGELPQLDHASYCKVRADYATTTKWISQHKTVKHWIHADIPKSPVVWMYGIPGAGKTILSSAIIDECKTRSNFITCYFYCHDGDPTSSTAVGILKGLADQLLDQYPDMLPPCFTRRKSSGEPSLRSIIHARKLLEDFCNTIPKLFIVIDGLDECEKAERNQVLDILTEVVGFRDTVDPGTLRLLVASQDLVDIRKGLNSSAATKVAPTILRISETDNEGDIRAFTRSWVDKIASKFPPFSEDMKEYLQNLTVVNAKGMFLYAKLVLVDFYASTTLAELKDAIKTENFPLELADAYERILRRIKTTSGRGWPKAKKLLGWLVCAKRRLTWKEMQVALSIDSERQIIDYENQRVRDHIYVTCGSLVFVSGDRVSLVHSTAKTYITTITKDIHEPSIECELATLCMQYLTFPCFDVDNPDDVVQRRRFALDGSLAFQDYAIAKWFHHVNAWVSSGTKFLEEAPDRITLLDDILHAMREFMMRYSEVDWAKGLVDDCKNKCRVFEHLGLYKHVVQLTSHIYTFQQKGFEAQHKISIGDLSEALIRNRKILEEFHKAKPGPTAEEKTTYSKFYNEKRRFKCTRITCRYFSEGFKDEKSRKRHVNIHERPYQCEIPDCVGAEGFVNAKDLEKHTWTFHPEKSDLAETFVSAIAPKRGNTNHACSICGKTFSRSYHRRDHELSHKGERPHKCAECGKAFTRLNDLTRHKRIHDRPGNNGAV</sequence>
<dbReference type="PANTHER" id="PTHR10039">
    <property type="entry name" value="AMELOGENIN"/>
    <property type="match status" value="1"/>
</dbReference>
<evidence type="ECO:0000256" key="1">
    <source>
        <dbReference type="ARBA" id="ARBA00022723"/>
    </source>
</evidence>
<dbReference type="GO" id="GO:0008270">
    <property type="term" value="F:zinc ion binding"/>
    <property type="evidence" value="ECO:0007669"/>
    <property type="project" value="UniProtKB-KW"/>
</dbReference>
<dbReference type="Proteomes" id="UP000292402">
    <property type="component" value="Unassembled WGS sequence"/>
</dbReference>
<dbReference type="Pfam" id="PF22939">
    <property type="entry name" value="WHD_GPIID"/>
    <property type="match status" value="1"/>
</dbReference>
<keyword evidence="1" id="KW-0479">Metal-binding</keyword>
<comment type="caution">
    <text evidence="8">The sequence shown here is derived from an EMBL/GenBank/DDBJ whole genome shotgun (WGS) entry which is preliminary data.</text>
</comment>
<organism evidence="8 9">
    <name type="scientific">Alternaria tenuissima</name>
    <dbReference type="NCBI Taxonomy" id="119927"/>
    <lineage>
        <taxon>Eukaryota</taxon>
        <taxon>Fungi</taxon>
        <taxon>Dikarya</taxon>
        <taxon>Ascomycota</taxon>
        <taxon>Pezizomycotina</taxon>
        <taxon>Dothideomycetes</taxon>
        <taxon>Pleosporomycetidae</taxon>
        <taxon>Pleosporales</taxon>
        <taxon>Pleosporineae</taxon>
        <taxon>Pleosporaceae</taxon>
        <taxon>Alternaria</taxon>
        <taxon>Alternaria sect. Alternaria</taxon>
        <taxon>Alternaria alternata complex</taxon>
    </lineage>
</organism>
<evidence type="ECO:0000256" key="3">
    <source>
        <dbReference type="ARBA" id="ARBA00022771"/>
    </source>
</evidence>
<dbReference type="InterPro" id="IPR036236">
    <property type="entry name" value="Znf_C2H2_sf"/>
</dbReference>
<evidence type="ECO:0000256" key="6">
    <source>
        <dbReference type="SAM" id="MobiDB-lite"/>
    </source>
</evidence>
<dbReference type="Pfam" id="PF00096">
    <property type="entry name" value="zf-C2H2"/>
    <property type="match status" value="2"/>
</dbReference>
<dbReference type="EMBL" id="PDXA01000090">
    <property type="protein sequence ID" value="RYN26570.1"/>
    <property type="molecule type" value="Genomic_DNA"/>
</dbReference>
<dbReference type="SMART" id="SM00355">
    <property type="entry name" value="ZnF_C2H2"/>
    <property type="match status" value="4"/>
</dbReference>
<dbReference type="AlphaFoldDB" id="A0A4Q4LZN0"/>
<keyword evidence="3 5" id="KW-0863">Zinc-finger</keyword>
<feature type="compositionally biased region" description="Polar residues" evidence="6">
    <location>
        <begin position="1"/>
        <end position="27"/>
    </location>
</feature>
<protein>
    <recommendedName>
        <fullName evidence="7">C2H2-type domain-containing protein</fullName>
    </recommendedName>
</protein>
<accession>A0A4Q4LZN0</accession>
<dbReference type="PANTHER" id="PTHR10039:SF14">
    <property type="entry name" value="NACHT DOMAIN-CONTAINING PROTEIN"/>
    <property type="match status" value="1"/>
</dbReference>
<evidence type="ECO:0000256" key="2">
    <source>
        <dbReference type="ARBA" id="ARBA00022737"/>
    </source>
</evidence>
<dbReference type="PROSITE" id="PS00028">
    <property type="entry name" value="ZINC_FINGER_C2H2_1"/>
    <property type="match status" value="2"/>
</dbReference>
<gene>
    <name evidence="8" type="ORF">AA0114_g12614</name>
</gene>
<feature type="region of interest" description="Disordered" evidence="6">
    <location>
        <begin position="1"/>
        <end position="28"/>
    </location>
</feature>
<dbReference type="Gene3D" id="3.30.160.60">
    <property type="entry name" value="Classic Zinc Finger"/>
    <property type="match status" value="2"/>
</dbReference>
<dbReference type="Pfam" id="PF24883">
    <property type="entry name" value="NPHP3_N"/>
    <property type="match status" value="1"/>
</dbReference>
<proteinExistence type="predicted"/>